<feature type="signal peptide" evidence="2">
    <location>
        <begin position="1"/>
        <end position="20"/>
    </location>
</feature>
<proteinExistence type="predicted"/>
<evidence type="ECO:0008006" key="5">
    <source>
        <dbReference type="Google" id="ProtNLM"/>
    </source>
</evidence>
<evidence type="ECO:0000256" key="1">
    <source>
        <dbReference type="SAM" id="MobiDB-lite"/>
    </source>
</evidence>
<feature type="chain" id="PRO_5047209481" description="GPI anchored serine-threonine rich protein" evidence="2">
    <location>
        <begin position="21"/>
        <end position="195"/>
    </location>
</feature>
<feature type="compositionally biased region" description="Acidic residues" evidence="1">
    <location>
        <begin position="126"/>
        <end position="144"/>
    </location>
</feature>
<keyword evidence="4" id="KW-1185">Reference proteome</keyword>
<evidence type="ECO:0000256" key="2">
    <source>
        <dbReference type="SAM" id="SignalP"/>
    </source>
</evidence>
<feature type="region of interest" description="Disordered" evidence="1">
    <location>
        <begin position="119"/>
        <end position="147"/>
    </location>
</feature>
<evidence type="ECO:0000313" key="4">
    <source>
        <dbReference type="Proteomes" id="UP001220256"/>
    </source>
</evidence>
<dbReference type="Proteomes" id="UP001220256">
    <property type="component" value="Unassembled WGS sequence"/>
</dbReference>
<organism evidence="3 4">
    <name type="scientific">Penicillium chrysogenum</name>
    <name type="common">Penicillium notatum</name>
    <dbReference type="NCBI Taxonomy" id="5076"/>
    <lineage>
        <taxon>Eukaryota</taxon>
        <taxon>Fungi</taxon>
        <taxon>Dikarya</taxon>
        <taxon>Ascomycota</taxon>
        <taxon>Pezizomycotina</taxon>
        <taxon>Eurotiomycetes</taxon>
        <taxon>Eurotiomycetidae</taxon>
        <taxon>Eurotiales</taxon>
        <taxon>Aspergillaceae</taxon>
        <taxon>Penicillium</taxon>
        <taxon>Penicillium chrysogenum species complex</taxon>
    </lineage>
</organism>
<protein>
    <recommendedName>
        <fullName evidence="5">GPI anchored serine-threonine rich protein</fullName>
    </recommendedName>
</protein>
<gene>
    <name evidence="3" type="ORF">N7505_004170</name>
</gene>
<comment type="caution">
    <text evidence="3">The sequence shown here is derived from an EMBL/GenBank/DDBJ whole genome shotgun (WGS) entry which is preliminary data.</text>
</comment>
<sequence>MHYLNSTLPFLLAAATFTLADTAATTTTTSADNAVNTTSASENIILQQCIQSVRSNLGNCAPDDWDCRCTNSMDVVDCYTNCPEDPSKKDAETTRQRDCANAKAHASISVATSTVSSSRAAATGTDIDDGTDISDSEVETDSEGDSINSYSGLEANLFVRPEEGAASGLRMRGWLRFLGHAPGVSLLVLGAGLRF</sequence>
<dbReference type="EMBL" id="JAPVEB010000002">
    <property type="protein sequence ID" value="KAJ5275625.1"/>
    <property type="molecule type" value="Genomic_DNA"/>
</dbReference>
<evidence type="ECO:0000313" key="3">
    <source>
        <dbReference type="EMBL" id="KAJ5275625.1"/>
    </source>
</evidence>
<name>A0ABQ8WV42_PENCH</name>
<keyword evidence="2" id="KW-0732">Signal</keyword>
<reference evidence="3 4" key="1">
    <citation type="journal article" date="2023" name="IMA Fungus">
        <title>Comparative genomic study of the Penicillium genus elucidates a diverse pangenome and 15 lateral gene transfer events.</title>
        <authorList>
            <person name="Petersen C."/>
            <person name="Sorensen T."/>
            <person name="Nielsen M.R."/>
            <person name="Sondergaard T.E."/>
            <person name="Sorensen J.L."/>
            <person name="Fitzpatrick D.A."/>
            <person name="Frisvad J.C."/>
            <person name="Nielsen K.L."/>
        </authorList>
    </citation>
    <scope>NUCLEOTIDE SEQUENCE [LARGE SCALE GENOMIC DNA]</scope>
    <source>
        <strain evidence="3 4">IBT 3361</strain>
    </source>
</reference>
<accession>A0ABQ8WV42</accession>